<organism evidence="1 2">
    <name type="scientific">Allosphingosinicella indica</name>
    <dbReference type="NCBI Taxonomy" id="941907"/>
    <lineage>
        <taxon>Bacteria</taxon>
        <taxon>Pseudomonadati</taxon>
        <taxon>Pseudomonadota</taxon>
        <taxon>Alphaproteobacteria</taxon>
        <taxon>Sphingomonadales</taxon>
        <taxon>Sphingomonadaceae</taxon>
        <taxon>Allosphingosinicella</taxon>
    </lineage>
</organism>
<name>A0A1X7H1A3_9SPHN</name>
<accession>A0A1X7H1A3</accession>
<evidence type="ECO:0000313" key="1">
    <source>
        <dbReference type="EMBL" id="SMF77180.1"/>
    </source>
</evidence>
<dbReference type="EMBL" id="LT840185">
    <property type="protein sequence ID" value="SMF77180.1"/>
    <property type="molecule type" value="Genomic_DNA"/>
</dbReference>
<keyword evidence="2" id="KW-1185">Reference proteome</keyword>
<dbReference type="AlphaFoldDB" id="A0A1X7H1A3"/>
<proteinExistence type="predicted"/>
<sequence>MRLWRSQGRYKKQNLVYVTYEKHPDIYVKCDRKALDNWMQSCELNWLDGEVMHKLSLAGDWVDKAPIVVERYRATIKSPQP</sequence>
<gene>
    <name evidence="1" type="ORF">SAMN06295910_2550</name>
</gene>
<dbReference type="Proteomes" id="UP000192934">
    <property type="component" value="Chromosome I"/>
</dbReference>
<evidence type="ECO:0000313" key="2">
    <source>
        <dbReference type="Proteomes" id="UP000192934"/>
    </source>
</evidence>
<protein>
    <submittedName>
        <fullName evidence="1">Uncharacterized protein</fullName>
    </submittedName>
</protein>
<reference evidence="2" key="1">
    <citation type="submission" date="2017-04" db="EMBL/GenBank/DDBJ databases">
        <authorList>
            <person name="Varghese N."/>
            <person name="Submissions S."/>
        </authorList>
    </citation>
    <scope>NUCLEOTIDE SEQUENCE [LARGE SCALE GENOMIC DNA]</scope>
    <source>
        <strain evidence="2">Dd16</strain>
    </source>
</reference>